<evidence type="ECO:0000313" key="1">
    <source>
        <dbReference type="EMBL" id="MEC4721235.1"/>
    </source>
</evidence>
<gene>
    <name evidence="1" type="ORF">RY831_18890</name>
</gene>
<dbReference type="InterPro" id="IPR003374">
    <property type="entry name" value="ApbE-like_sf"/>
</dbReference>
<dbReference type="NCBIfam" id="NF003322">
    <property type="entry name" value="PRK04334.1-2"/>
    <property type="match status" value="1"/>
</dbReference>
<sequence>MSAMAPQRAYLPDGRVHFSHGPIDLVIQVEGSADAVRSAHELAWQRFKTVLTELVDELAIIQRPLGVAGACPVEGGIARRMWAACYPFRHGYITPMAAVAGSVAQEIIGFYQGPGIMRAAVNNGGDIALYLSAGASYRVGICTEIYTATDAARRGNLRPDGELSIDADSPVRGVATSGWRGRSFSFGIADSVTVLADTAAQADAAATIIANAVNVNDIRIRRLPACALKDNSDLGDMLVTVDVPELESDVVEHALQTGLERAHHLQRDGLIRDAILTCQRKVMHLGCGIASASAIRQTCIEAPRSTSQSTWAMN</sequence>
<comment type="caution">
    <text evidence="1">The sequence shown here is derived from an EMBL/GenBank/DDBJ whole genome shotgun (WGS) entry which is preliminary data.</text>
</comment>
<dbReference type="Proteomes" id="UP001352263">
    <property type="component" value="Unassembled WGS sequence"/>
</dbReference>
<dbReference type="InterPro" id="IPR007183">
    <property type="entry name" value="UPF0280"/>
</dbReference>
<evidence type="ECO:0000313" key="2">
    <source>
        <dbReference type="Proteomes" id="UP001352263"/>
    </source>
</evidence>
<keyword evidence="2" id="KW-1185">Reference proteome</keyword>
<dbReference type="SUPFAM" id="SSF143631">
    <property type="entry name" value="ApbE-like"/>
    <property type="match status" value="1"/>
</dbReference>
<dbReference type="PIRSF" id="PIRSF006421">
    <property type="entry name" value="UCP006421"/>
    <property type="match status" value="1"/>
</dbReference>
<organism evidence="1 2">
    <name type="scientific">Noviherbaspirillum album</name>
    <dbReference type="NCBI Taxonomy" id="3080276"/>
    <lineage>
        <taxon>Bacteria</taxon>
        <taxon>Pseudomonadati</taxon>
        <taxon>Pseudomonadota</taxon>
        <taxon>Betaproteobacteria</taxon>
        <taxon>Burkholderiales</taxon>
        <taxon>Oxalobacteraceae</taxon>
        <taxon>Noviherbaspirillum</taxon>
    </lineage>
</organism>
<protein>
    <submittedName>
        <fullName evidence="1">UPF0280 family protein</fullName>
    </submittedName>
</protein>
<reference evidence="1 2" key="1">
    <citation type="submission" date="2023-10" db="EMBL/GenBank/DDBJ databases">
        <title>Noviherbaspirillum sp. CPCC 100848 genome assembly.</title>
        <authorList>
            <person name="Li X.Y."/>
            <person name="Fang X.M."/>
        </authorList>
    </citation>
    <scope>NUCLEOTIDE SEQUENCE [LARGE SCALE GENOMIC DNA]</scope>
    <source>
        <strain evidence="1 2">CPCC 100848</strain>
    </source>
</reference>
<accession>A0ABU6JC61</accession>
<proteinExistence type="predicted"/>
<dbReference type="Gene3D" id="3.10.520.10">
    <property type="entry name" value="ApbE-like domains"/>
    <property type="match status" value="1"/>
</dbReference>
<name>A0ABU6JC61_9BURK</name>
<dbReference type="EMBL" id="JAWIIV010000017">
    <property type="protein sequence ID" value="MEC4721235.1"/>
    <property type="molecule type" value="Genomic_DNA"/>
</dbReference>